<dbReference type="InterPro" id="IPR015813">
    <property type="entry name" value="Pyrv/PenolPyrv_kinase-like_dom"/>
</dbReference>
<protein>
    <recommendedName>
        <fullName evidence="5 10">Phosphoenolpyruvate carboxylase</fullName>
        <shortName evidence="10">PEPC</shortName>
        <shortName evidence="10">PEPCase</shortName>
        <ecNumber evidence="4 10">4.1.1.31</ecNumber>
    </recommendedName>
</protein>
<comment type="similarity">
    <text evidence="3 10">Belongs to the PEPCase type 1 family.</text>
</comment>
<gene>
    <name evidence="10 13" type="primary">ppc</name>
    <name evidence="13" type="ORF">GCM10011396_35960</name>
</gene>
<keyword evidence="6 10" id="KW-0460">Magnesium</keyword>
<dbReference type="HAMAP" id="MF_00595">
    <property type="entry name" value="PEPcase_type1"/>
    <property type="match status" value="1"/>
</dbReference>
<evidence type="ECO:0000256" key="8">
    <source>
        <dbReference type="ARBA" id="ARBA00023300"/>
    </source>
</evidence>
<evidence type="ECO:0000256" key="11">
    <source>
        <dbReference type="PROSITE-ProRule" id="PRU10111"/>
    </source>
</evidence>
<dbReference type="NCBIfam" id="NF000584">
    <property type="entry name" value="PRK00009.1"/>
    <property type="match status" value="1"/>
</dbReference>
<evidence type="ECO:0000256" key="12">
    <source>
        <dbReference type="PROSITE-ProRule" id="PRU10112"/>
    </source>
</evidence>
<dbReference type="InterPro" id="IPR033129">
    <property type="entry name" value="PEPCASE_His_AS"/>
</dbReference>
<dbReference type="RefSeq" id="WP_229751195.1">
    <property type="nucleotide sequence ID" value="NZ_BMED01000003.1"/>
</dbReference>
<evidence type="ECO:0000313" key="13">
    <source>
        <dbReference type="EMBL" id="GGC85435.1"/>
    </source>
</evidence>
<comment type="catalytic activity">
    <reaction evidence="9 10">
        <text>oxaloacetate + phosphate = phosphoenolpyruvate + hydrogencarbonate</text>
        <dbReference type="Rhea" id="RHEA:28370"/>
        <dbReference type="ChEBI" id="CHEBI:16452"/>
        <dbReference type="ChEBI" id="CHEBI:17544"/>
        <dbReference type="ChEBI" id="CHEBI:43474"/>
        <dbReference type="ChEBI" id="CHEBI:58702"/>
        <dbReference type="EC" id="4.1.1.31"/>
    </reaction>
</comment>
<comment type="cofactor">
    <cofactor evidence="1 10">
        <name>Mg(2+)</name>
        <dbReference type="ChEBI" id="CHEBI:18420"/>
    </cofactor>
</comment>
<evidence type="ECO:0000313" key="14">
    <source>
        <dbReference type="Proteomes" id="UP000637423"/>
    </source>
</evidence>
<reference evidence="13" key="2">
    <citation type="submission" date="2020-09" db="EMBL/GenBank/DDBJ databases">
        <authorList>
            <person name="Sun Q."/>
            <person name="Zhou Y."/>
        </authorList>
    </citation>
    <scope>NUCLEOTIDE SEQUENCE</scope>
    <source>
        <strain evidence="13">CGMCC 1.10998</strain>
    </source>
</reference>
<feature type="active site" evidence="10 12">
    <location>
        <position position="593"/>
    </location>
</feature>
<dbReference type="AlphaFoldDB" id="A0A916USA5"/>
<dbReference type="PROSITE" id="PS00393">
    <property type="entry name" value="PEPCASE_2"/>
    <property type="match status" value="1"/>
</dbReference>
<feature type="active site" evidence="10 11">
    <location>
        <position position="160"/>
    </location>
</feature>
<evidence type="ECO:0000256" key="4">
    <source>
        <dbReference type="ARBA" id="ARBA00012305"/>
    </source>
</evidence>
<evidence type="ECO:0000256" key="5">
    <source>
        <dbReference type="ARBA" id="ARBA00022419"/>
    </source>
</evidence>
<keyword evidence="8 10" id="KW-0120">Carbon dioxide fixation</keyword>
<evidence type="ECO:0000256" key="10">
    <source>
        <dbReference type="HAMAP-Rule" id="MF_00595"/>
    </source>
</evidence>
<dbReference type="EMBL" id="BMED01000003">
    <property type="protein sequence ID" value="GGC85435.1"/>
    <property type="molecule type" value="Genomic_DNA"/>
</dbReference>
<dbReference type="GO" id="GO:0005829">
    <property type="term" value="C:cytosol"/>
    <property type="evidence" value="ECO:0007669"/>
    <property type="project" value="TreeGrafter"/>
</dbReference>
<reference evidence="13" key="1">
    <citation type="journal article" date="2014" name="Int. J. Syst. Evol. Microbiol.">
        <title>Complete genome sequence of Corynebacterium casei LMG S-19264T (=DSM 44701T), isolated from a smear-ripened cheese.</title>
        <authorList>
            <consortium name="US DOE Joint Genome Institute (JGI-PGF)"/>
            <person name="Walter F."/>
            <person name="Albersmeier A."/>
            <person name="Kalinowski J."/>
            <person name="Ruckert C."/>
        </authorList>
    </citation>
    <scope>NUCLEOTIDE SEQUENCE</scope>
    <source>
        <strain evidence="13">CGMCC 1.10998</strain>
    </source>
</reference>
<comment type="caution">
    <text evidence="13">The sequence shown here is derived from an EMBL/GenBank/DDBJ whole genome shotgun (WGS) entry which is preliminary data.</text>
</comment>
<dbReference type="GO" id="GO:0015977">
    <property type="term" value="P:carbon fixation"/>
    <property type="evidence" value="ECO:0007669"/>
    <property type="project" value="UniProtKB-UniRule"/>
</dbReference>
<accession>A0A916USA5</accession>
<comment type="subunit">
    <text evidence="10">Homotetramer.</text>
</comment>
<comment type="function">
    <text evidence="2 10">Forms oxaloacetate, a four-carbon dicarboxylic acid source for the tricarboxylic acid cycle.</text>
</comment>
<dbReference type="Proteomes" id="UP000637423">
    <property type="component" value="Unassembled WGS sequence"/>
</dbReference>
<evidence type="ECO:0000256" key="1">
    <source>
        <dbReference type="ARBA" id="ARBA00001946"/>
    </source>
</evidence>
<organism evidence="13 14">
    <name type="scientific">Undibacterium terreum</name>
    <dbReference type="NCBI Taxonomy" id="1224302"/>
    <lineage>
        <taxon>Bacteria</taxon>
        <taxon>Pseudomonadati</taxon>
        <taxon>Pseudomonadota</taxon>
        <taxon>Betaproteobacteria</taxon>
        <taxon>Burkholderiales</taxon>
        <taxon>Oxalobacteraceae</taxon>
        <taxon>Undibacterium</taxon>
    </lineage>
</organism>
<dbReference type="GO" id="GO:0006107">
    <property type="term" value="P:oxaloacetate metabolic process"/>
    <property type="evidence" value="ECO:0007669"/>
    <property type="project" value="UniProtKB-UniRule"/>
</dbReference>
<evidence type="ECO:0000256" key="9">
    <source>
        <dbReference type="ARBA" id="ARBA00048995"/>
    </source>
</evidence>
<dbReference type="GO" id="GO:0008964">
    <property type="term" value="F:phosphoenolpyruvate carboxylase activity"/>
    <property type="evidence" value="ECO:0007669"/>
    <property type="project" value="UniProtKB-UniRule"/>
</dbReference>
<dbReference type="GO" id="GO:0000287">
    <property type="term" value="F:magnesium ion binding"/>
    <property type="evidence" value="ECO:0007669"/>
    <property type="project" value="UniProtKB-UniRule"/>
</dbReference>
<dbReference type="SUPFAM" id="SSF51621">
    <property type="entry name" value="Phosphoenolpyruvate/pyruvate domain"/>
    <property type="match status" value="1"/>
</dbReference>
<dbReference type="GO" id="GO:0006099">
    <property type="term" value="P:tricarboxylic acid cycle"/>
    <property type="evidence" value="ECO:0007669"/>
    <property type="project" value="InterPro"/>
</dbReference>
<dbReference type="InterPro" id="IPR022805">
    <property type="entry name" value="PEP_COase_bac/pln-type"/>
</dbReference>
<dbReference type="Pfam" id="PF00311">
    <property type="entry name" value="PEPcase"/>
    <property type="match status" value="1"/>
</dbReference>
<dbReference type="PANTHER" id="PTHR30523:SF6">
    <property type="entry name" value="PHOSPHOENOLPYRUVATE CARBOXYLASE"/>
    <property type="match status" value="1"/>
</dbReference>
<dbReference type="EC" id="4.1.1.31" evidence="4 10"/>
<dbReference type="InterPro" id="IPR021135">
    <property type="entry name" value="PEP_COase"/>
</dbReference>
<sequence length="931" mass="103822">MNAESKPESQFNSSALLSDDKDQSLREDIRRLGRILGDTVRNQHGDQIFELIEHIRQSSIRFQRDADVAAREELETTLDNLSNDQTTQVIRAFSYFSHLVNLAEDQHHIRRSRAHLIAGSAPKQGSLEHTIDSLYASGQTTQQLLEFFDTAQVTPVLTAHPTEVQRKSILNCQMVITRLLDERDRMQLTPEESAANEEALNRAVLTLWQTRMLRTSKLSVLDEVENGLSFYDYTFLRELPHLYAGLEDLLCSKDGELKQLELPSFMKMGSWIGGDRDGNPFVTAEVLEKTLAMQSDRALKFYLTELHTLGSQLSIANLLVGASEDLLALARRSPDHSPHRSDEPYRLAISGMYARLSATYRKLFNAEPAIHAAGEADPYADAEELIADLDIVHQSLLAHGSAALTRGRLRHLRRAVRVFGFYLAPLDLRQNSDVHERVVAELLEAANPGTNYLGQDEEGRIRLLLAEISSARPLASPYIEYSEDTRSELAIYRGARTAQQRYGKGAVPNCIISKTDGVSDMLELALLLKEAGLLHPLEGRLDVNIIPLFETIEDLQNSAPAMDRLLGLPEYARLLQSRSNAQEVMLGYSDSNKDGGFLTSGWELYKAELELVKVFARRQVRLRLFHGRGGSVGRGGGPSYQAILAQPAGAVQGQIRLTEQGEVITAKYGNPEVGRRNLEVLAAATLEASLLSGAEPAPSEEFLAAMGELSEHAFRAYRNMVYETEGFEQYFWESTVISEIAGLNIGSRPASRKKSTAIEDLRAIPWVFSWSQCRLMLPGWFGFGSAVQAYLKAHPENGLATLQAMFKTWSFFSTILSNMEMVLAKSDIGIASRYAQLVKDEALRNRIFPRLQAEHEATIAVLKSISGQDQLLSANPLLKRSISNRFPYLSPLNHVQVELLERYRNGDPDERVRRGIHLSINGIAAGLRNSG</sequence>
<dbReference type="InterPro" id="IPR018129">
    <property type="entry name" value="PEP_COase_Lys_AS"/>
</dbReference>
<dbReference type="PANTHER" id="PTHR30523">
    <property type="entry name" value="PHOSPHOENOLPYRUVATE CARBOXYLASE"/>
    <property type="match status" value="1"/>
</dbReference>
<name>A0A916USA5_9BURK</name>
<evidence type="ECO:0000256" key="6">
    <source>
        <dbReference type="ARBA" id="ARBA00022842"/>
    </source>
</evidence>
<dbReference type="Gene3D" id="1.20.1440.90">
    <property type="entry name" value="Phosphoenolpyruvate/pyruvate domain"/>
    <property type="match status" value="1"/>
</dbReference>
<keyword evidence="14" id="KW-1185">Reference proteome</keyword>
<dbReference type="PRINTS" id="PR00150">
    <property type="entry name" value="PEPCARBXLASE"/>
</dbReference>
<evidence type="ECO:0000256" key="2">
    <source>
        <dbReference type="ARBA" id="ARBA00003670"/>
    </source>
</evidence>
<evidence type="ECO:0000256" key="7">
    <source>
        <dbReference type="ARBA" id="ARBA00023239"/>
    </source>
</evidence>
<evidence type="ECO:0000256" key="3">
    <source>
        <dbReference type="ARBA" id="ARBA00008346"/>
    </source>
</evidence>
<keyword evidence="7 10" id="KW-0456">Lyase</keyword>
<dbReference type="PROSITE" id="PS00781">
    <property type="entry name" value="PEPCASE_1"/>
    <property type="match status" value="1"/>
</dbReference>
<proteinExistence type="inferred from homology"/>